<dbReference type="InterPro" id="IPR051128">
    <property type="entry name" value="EgtD_Methyltrsf_superfamily"/>
</dbReference>
<dbReference type="GO" id="GO:0052706">
    <property type="term" value="F:L-histidine N(alpha)-methyltransferase activity"/>
    <property type="evidence" value="ECO:0007669"/>
    <property type="project" value="UniProtKB-EC"/>
</dbReference>
<dbReference type="InterPro" id="IPR035094">
    <property type="entry name" value="EgtD"/>
</dbReference>
<dbReference type="Pfam" id="PF10017">
    <property type="entry name" value="Methyltransf_33"/>
    <property type="match status" value="1"/>
</dbReference>
<reference evidence="4" key="1">
    <citation type="submission" date="2018-06" db="EMBL/GenBank/DDBJ databases">
        <authorList>
            <person name="Zhirakovskaya E."/>
        </authorList>
    </citation>
    <scope>NUCLEOTIDE SEQUENCE</scope>
</reference>
<dbReference type="PANTHER" id="PTHR43397:SF1">
    <property type="entry name" value="ERGOTHIONEINE BIOSYNTHESIS PROTEIN 1"/>
    <property type="match status" value="1"/>
</dbReference>
<accession>A0A3B0ZFL5</accession>
<dbReference type="PANTHER" id="PTHR43397">
    <property type="entry name" value="ERGOTHIONEINE BIOSYNTHESIS PROTEIN 1"/>
    <property type="match status" value="1"/>
</dbReference>
<dbReference type="AlphaFoldDB" id="A0A3B0ZFL5"/>
<keyword evidence="2 4" id="KW-0808">Transferase</keyword>
<dbReference type="GO" id="GO:0032259">
    <property type="term" value="P:methylation"/>
    <property type="evidence" value="ECO:0007669"/>
    <property type="project" value="UniProtKB-KW"/>
</dbReference>
<feature type="domain" description="Histidine-specific methyltransferase SAM-dependent" evidence="3">
    <location>
        <begin position="39"/>
        <end position="340"/>
    </location>
</feature>
<evidence type="ECO:0000313" key="4">
    <source>
        <dbReference type="EMBL" id="VAW80134.1"/>
    </source>
</evidence>
<name>A0A3B0ZFL5_9ZZZZ</name>
<dbReference type="InterPro" id="IPR019257">
    <property type="entry name" value="MeTrfase_dom"/>
</dbReference>
<dbReference type="Gene3D" id="3.40.50.150">
    <property type="entry name" value="Vaccinia Virus protein VP39"/>
    <property type="match status" value="1"/>
</dbReference>
<proteinExistence type="predicted"/>
<evidence type="ECO:0000256" key="1">
    <source>
        <dbReference type="ARBA" id="ARBA00022603"/>
    </source>
</evidence>
<dbReference type="SUPFAM" id="SSF53335">
    <property type="entry name" value="S-adenosyl-L-methionine-dependent methyltransferases"/>
    <property type="match status" value="1"/>
</dbReference>
<sequence length="349" mass="39311">MLAYAARLSNTVIFMEENFVSRLTSYRVPPALPVADILKDASEKLVNTPRSMPAKYFYDERGSQLFDAICETREYYPTRTEEALLRASAHDIIEQLRPDHIVEFGSGTARKTRHLFDACDQVGEIAAYWPFDVCEEMLHDSGQQLVQEYDWLQVNALVGDYYGGLAGLPPREGRCLYLFLGGTIGNFTENEAATFLDEVRGIMRPGDGLLLGADRVKDTGVLHAAYNDDSGVTAQFNLNLLQVLNRELDANFCDRNFEHRALFNTEASQIEMYLVSQRRQSVRIEALDCTLELEAGERILTEISRKFTPAHLESLLHGAGLSIQHHFEPDNGWFSLVLATPQDLPVIQS</sequence>
<protein>
    <submittedName>
        <fullName evidence="4">Dimethylhistidine N-methyltransferase</fullName>
        <ecNumber evidence="4">2.1.1.44</ecNumber>
    </submittedName>
</protein>
<dbReference type="EMBL" id="UOFM01000342">
    <property type="protein sequence ID" value="VAW80134.1"/>
    <property type="molecule type" value="Genomic_DNA"/>
</dbReference>
<evidence type="ECO:0000259" key="3">
    <source>
        <dbReference type="Pfam" id="PF10017"/>
    </source>
</evidence>
<dbReference type="InterPro" id="IPR029063">
    <property type="entry name" value="SAM-dependent_MTases_sf"/>
</dbReference>
<keyword evidence="1 4" id="KW-0489">Methyltransferase</keyword>
<gene>
    <name evidence="4" type="ORF">MNBD_GAMMA14-2268</name>
</gene>
<dbReference type="NCBIfam" id="TIGR03438">
    <property type="entry name" value="egtD_ergothio"/>
    <property type="match status" value="1"/>
</dbReference>
<organism evidence="4">
    <name type="scientific">hydrothermal vent metagenome</name>
    <dbReference type="NCBI Taxonomy" id="652676"/>
    <lineage>
        <taxon>unclassified sequences</taxon>
        <taxon>metagenomes</taxon>
        <taxon>ecological metagenomes</taxon>
    </lineage>
</organism>
<dbReference type="InterPro" id="IPR017804">
    <property type="entry name" value="MeTrfase_EgtD-like"/>
</dbReference>
<evidence type="ECO:0000256" key="2">
    <source>
        <dbReference type="ARBA" id="ARBA00022679"/>
    </source>
</evidence>
<dbReference type="EC" id="2.1.1.44" evidence="4"/>
<dbReference type="PIRSF" id="PIRSF018005">
    <property type="entry name" value="UCP018005"/>
    <property type="match status" value="1"/>
</dbReference>